<dbReference type="PROSITE" id="PS51041">
    <property type="entry name" value="EMI"/>
    <property type="match status" value="1"/>
</dbReference>
<dbReference type="PANTHER" id="PTHR15427:SF1">
    <property type="entry name" value="EMILIN-1"/>
    <property type="match status" value="1"/>
</dbReference>
<feature type="domain" description="C1q" evidence="9">
    <location>
        <begin position="791"/>
        <end position="936"/>
    </location>
</feature>
<dbReference type="FunFam" id="2.60.120.40:FF:000010">
    <property type="entry name" value="EMILIN-1 protein"/>
    <property type="match status" value="1"/>
</dbReference>
<name>A0A8C6URX3_9GOBI</name>
<reference evidence="11" key="1">
    <citation type="submission" date="2025-08" db="UniProtKB">
        <authorList>
            <consortium name="Ensembl"/>
        </authorList>
    </citation>
    <scope>IDENTIFICATION</scope>
</reference>
<dbReference type="Pfam" id="PF00386">
    <property type="entry name" value="C1q"/>
    <property type="match status" value="1"/>
</dbReference>
<reference evidence="11" key="2">
    <citation type="submission" date="2025-09" db="UniProtKB">
        <authorList>
            <consortium name="Ensembl"/>
        </authorList>
    </citation>
    <scope>IDENTIFICATION</scope>
</reference>
<feature type="region of interest" description="Disordered" evidence="8">
    <location>
        <begin position="742"/>
        <end position="784"/>
    </location>
</feature>
<feature type="compositionally biased region" description="Basic and acidic residues" evidence="8">
    <location>
        <begin position="297"/>
        <end position="307"/>
    </location>
</feature>
<keyword evidence="3" id="KW-0272">Extracellular matrix</keyword>
<dbReference type="InterPro" id="IPR001073">
    <property type="entry name" value="C1q_dom"/>
</dbReference>
<dbReference type="PANTHER" id="PTHR15427">
    <property type="entry name" value="EMILIN ELASTIN MICROFIBRIL INTERFACE-LOCATED PROTEIN ELASTIN MICROFIBRIL INTERFACER"/>
    <property type="match status" value="1"/>
</dbReference>
<dbReference type="InterPro" id="IPR008983">
    <property type="entry name" value="Tumour_necrosis_fac-like_dom"/>
</dbReference>
<evidence type="ECO:0000256" key="2">
    <source>
        <dbReference type="ARBA" id="ARBA00022525"/>
    </source>
</evidence>
<accession>A0A8C6URX3</accession>
<organism evidence="11 12">
    <name type="scientific">Neogobius melanostomus</name>
    <name type="common">round goby</name>
    <dbReference type="NCBI Taxonomy" id="47308"/>
    <lineage>
        <taxon>Eukaryota</taxon>
        <taxon>Metazoa</taxon>
        <taxon>Chordata</taxon>
        <taxon>Craniata</taxon>
        <taxon>Vertebrata</taxon>
        <taxon>Euteleostomi</taxon>
        <taxon>Actinopterygii</taxon>
        <taxon>Neopterygii</taxon>
        <taxon>Teleostei</taxon>
        <taxon>Neoteleostei</taxon>
        <taxon>Acanthomorphata</taxon>
        <taxon>Gobiaria</taxon>
        <taxon>Gobiiformes</taxon>
        <taxon>Gobioidei</taxon>
        <taxon>Gobiidae</taxon>
        <taxon>Benthophilinae</taxon>
        <taxon>Neogobiini</taxon>
        <taxon>Neogobius</taxon>
    </lineage>
</organism>
<dbReference type="Pfam" id="PF07546">
    <property type="entry name" value="EMI"/>
    <property type="match status" value="1"/>
</dbReference>
<dbReference type="AlphaFoldDB" id="A0A8C6URX3"/>
<comment type="subcellular location">
    <subcellularLocation>
        <location evidence="1">Secreted</location>
        <location evidence="1">Extracellular space</location>
        <location evidence="1">Extracellular matrix</location>
    </subcellularLocation>
</comment>
<evidence type="ECO:0000313" key="12">
    <source>
        <dbReference type="Proteomes" id="UP000694523"/>
    </source>
</evidence>
<evidence type="ECO:0000256" key="1">
    <source>
        <dbReference type="ARBA" id="ARBA00004498"/>
    </source>
</evidence>
<dbReference type="SUPFAM" id="SSF49842">
    <property type="entry name" value="TNF-like"/>
    <property type="match status" value="1"/>
</dbReference>
<evidence type="ECO:0000256" key="6">
    <source>
        <dbReference type="ARBA" id="ARBA00023157"/>
    </source>
</evidence>
<dbReference type="Proteomes" id="UP000694523">
    <property type="component" value="Unplaced"/>
</dbReference>
<feature type="coiled-coil region" evidence="7">
    <location>
        <begin position="606"/>
        <end position="633"/>
    </location>
</feature>
<keyword evidence="4" id="KW-0732">Signal</keyword>
<evidence type="ECO:0000256" key="7">
    <source>
        <dbReference type="SAM" id="Coils"/>
    </source>
</evidence>
<evidence type="ECO:0000256" key="8">
    <source>
        <dbReference type="SAM" id="MobiDB-lite"/>
    </source>
</evidence>
<dbReference type="InterPro" id="IPR011489">
    <property type="entry name" value="EMI_domain"/>
</dbReference>
<protein>
    <submittedName>
        <fullName evidence="11">Elastin microfibril interfacer 1b</fullName>
    </submittedName>
</protein>
<proteinExistence type="predicted"/>
<evidence type="ECO:0000256" key="4">
    <source>
        <dbReference type="ARBA" id="ARBA00022729"/>
    </source>
</evidence>
<evidence type="ECO:0000259" key="10">
    <source>
        <dbReference type="PROSITE" id="PS51041"/>
    </source>
</evidence>
<dbReference type="SMART" id="SM00110">
    <property type="entry name" value="C1Q"/>
    <property type="match status" value="1"/>
</dbReference>
<sequence length="936" mass="103354">MHTSPKIHTHINSEAFLFSPDRNWCAYVVTRTVSCVVEDGAEAYVKPDYHPCAWGTGQCSRVVAYRTYMRPRYKVAYKMVTEMEWKCCQGFSGENCNTPPAGGGTGVLPGHGVSGRESERVRLLEERIQTLTKNLQDLQTNMNHSGGGAGGRNPADAAQPEITETINSIQTKLDQLDNRTQAHDKTLVSINNHLVNGKGNELDGAVTGGVLTSLKEEILRELERRVSLSCSSCQAGVEDLRRQQRDDRERIRSLEKQLNALDSRLQPDEGCCANIQDLLNRMSDAERKISSTSEDVDSLHDRLHRDSGGAFGGGGYSGSDQQTDRFLKDFERRVNATMRKTDEKCSSVKDQVKEYFHREIDDLRTVLLDRFDDQADRIADVELDVGDVKKSVGDLTKRLSHLENSTVAVGGRLEECCTVGQEEEKSLEWRVVANEDQIKHFTTRIKDLTVSGESLYDKVVDLSQDVREIKDLTGDHGEHFNRIVTEVETLGHDCEQCGRVEEELNNIKNSSHSAIAHIQDQLRTIQTRLDSDQGSDRCCASLQEQVHLLRQDVQRCSEQSHVADHLQVLALKALQGQLSEVIVSFSSVNDSLRGFEHTIHKHGSVITDLGNTKDKIISELDKIQQEVSEHVEESRERWDRTAQDRRRFEGSVVSELGECRRSGEGLEKRLSKLEGVCGRLDGVTDSIGLNRHVSSLWSCVGGLNDTVVLHGGLIELVQSGQDDVQTRVKSLNSSLNHALRNLEGLSEHDMRGPPGPQGERGYPGVMGPTGQPGRQGDTGPRGPPGVAGVDALGPKLSFSAALTAPMERPGTVVFDKIFVNEGDFYNPKTGVFTAPVDGHYFFSAILTGYKNVKIEAVLSKSNYGMARVDSGGYQPEGLENNPVAEAKTSAGSLAVFNIILPLQTRDTVCIDLVMGKLAHSVEPLTVFNGMLLYQDV</sequence>
<dbReference type="InterPro" id="IPR050392">
    <property type="entry name" value="Collagen/C1q_domain"/>
</dbReference>
<evidence type="ECO:0000256" key="3">
    <source>
        <dbReference type="ARBA" id="ARBA00022530"/>
    </source>
</evidence>
<keyword evidence="6" id="KW-1015">Disulfide bond</keyword>
<keyword evidence="5 7" id="KW-0175">Coiled coil</keyword>
<keyword evidence="2" id="KW-0964">Secreted</keyword>
<feature type="region of interest" description="Disordered" evidence="8">
    <location>
        <begin position="292"/>
        <end position="322"/>
    </location>
</feature>
<keyword evidence="12" id="KW-1185">Reference proteome</keyword>
<dbReference type="Ensembl" id="ENSNMLT00000044997.1">
    <property type="protein sequence ID" value="ENSNMLP00000040457.1"/>
    <property type="gene ID" value="ENSNMLG00000024839.1"/>
</dbReference>
<feature type="domain" description="EMI" evidence="10">
    <location>
        <begin position="21"/>
        <end position="98"/>
    </location>
</feature>
<evidence type="ECO:0000256" key="5">
    <source>
        <dbReference type="ARBA" id="ARBA00023054"/>
    </source>
</evidence>
<evidence type="ECO:0000259" key="9">
    <source>
        <dbReference type="PROSITE" id="PS50871"/>
    </source>
</evidence>
<evidence type="ECO:0000313" key="11">
    <source>
        <dbReference type="Ensembl" id="ENSNMLP00000040457.1"/>
    </source>
</evidence>
<dbReference type="PROSITE" id="PS50871">
    <property type="entry name" value="C1Q"/>
    <property type="match status" value="1"/>
</dbReference>
<dbReference type="Gene3D" id="1.20.5.170">
    <property type="match status" value="1"/>
</dbReference>
<dbReference type="Gene3D" id="2.60.120.40">
    <property type="match status" value="1"/>
</dbReference>